<reference evidence="1" key="1">
    <citation type="submission" date="2020-09" db="EMBL/GenBank/DDBJ databases">
        <title>Genome-Enabled Discovery of Anthraquinone Biosynthesis in Senna tora.</title>
        <authorList>
            <person name="Kang S.-H."/>
            <person name="Pandey R.P."/>
            <person name="Lee C.-M."/>
            <person name="Sim J.-S."/>
            <person name="Jeong J.-T."/>
            <person name="Choi B.-S."/>
            <person name="Jung M."/>
            <person name="Ginzburg D."/>
            <person name="Zhao K."/>
            <person name="Won S.Y."/>
            <person name="Oh T.-J."/>
            <person name="Yu Y."/>
            <person name="Kim N.-H."/>
            <person name="Lee O.R."/>
            <person name="Lee T.-H."/>
            <person name="Bashyal P."/>
            <person name="Kim T.-S."/>
            <person name="Lee W.-H."/>
            <person name="Kawkins C."/>
            <person name="Kim C.-K."/>
            <person name="Kim J.S."/>
            <person name="Ahn B.O."/>
            <person name="Rhee S.Y."/>
            <person name="Sohng J.K."/>
        </authorList>
    </citation>
    <scope>NUCLEOTIDE SEQUENCE</scope>
    <source>
        <tissue evidence="1">Leaf</tissue>
    </source>
</reference>
<proteinExistence type="predicted"/>
<keyword evidence="2" id="KW-1185">Reference proteome</keyword>
<name>A0A834VYX6_9FABA</name>
<accession>A0A834VYX6</accession>
<dbReference type="Proteomes" id="UP000634136">
    <property type="component" value="Unassembled WGS sequence"/>
</dbReference>
<dbReference type="EMBL" id="JAAIUW010000013">
    <property type="protein sequence ID" value="KAF7803253.1"/>
    <property type="molecule type" value="Genomic_DNA"/>
</dbReference>
<comment type="caution">
    <text evidence="1">The sequence shown here is derived from an EMBL/GenBank/DDBJ whole genome shotgun (WGS) entry which is preliminary data.</text>
</comment>
<evidence type="ECO:0000313" key="1">
    <source>
        <dbReference type="EMBL" id="KAF7803253.1"/>
    </source>
</evidence>
<protein>
    <submittedName>
        <fullName evidence="1">Uncharacterized protein</fullName>
    </submittedName>
</protein>
<evidence type="ECO:0000313" key="2">
    <source>
        <dbReference type="Proteomes" id="UP000634136"/>
    </source>
</evidence>
<sequence length="47" mass="5319">MERAREEQKSWMKLVKKPQHWPSFFNMDLGSPCGSGGNGGTRRLVAL</sequence>
<gene>
    <name evidence="1" type="ORF">G2W53_042364</name>
</gene>
<organism evidence="1 2">
    <name type="scientific">Senna tora</name>
    <dbReference type="NCBI Taxonomy" id="362788"/>
    <lineage>
        <taxon>Eukaryota</taxon>
        <taxon>Viridiplantae</taxon>
        <taxon>Streptophyta</taxon>
        <taxon>Embryophyta</taxon>
        <taxon>Tracheophyta</taxon>
        <taxon>Spermatophyta</taxon>
        <taxon>Magnoliopsida</taxon>
        <taxon>eudicotyledons</taxon>
        <taxon>Gunneridae</taxon>
        <taxon>Pentapetalae</taxon>
        <taxon>rosids</taxon>
        <taxon>fabids</taxon>
        <taxon>Fabales</taxon>
        <taxon>Fabaceae</taxon>
        <taxon>Caesalpinioideae</taxon>
        <taxon>Cassia clade</taxon>
        <taxon>Senna</taxon>
    </lineage>
</organism>
<dbReference type="AlphaFoldDB" id="A0A834VYX6"/>